<evidence type="ECO:0000313" key="3">
    <source>
        <dbReference type="Proteomes" id="UP000271925"/>
    </source>
</evidence>
<keyword evidence="2" id="KW-0808">Transferase</keyword>
<feature type="domain" description="Acyl-protein synthetase LuxE" evidence="1">
    <location>
        <begin position="32"/>
        <end position="368"/>
    </location>
</feature>
<dbReference type="GO" id="GO:0008218">
    <property type="term" value="P:bioluminescence"/>
    <property type="evidence" value="ECO:0007669"/>
    <property type="project" value="InterPro"/>
</dbReference>
<dbReference type="Pfam" id="PF04443">
    <property type="entry name" value="LuxE"/>
    <property type="match status" value="1"/>
</dbReference>
<dbReference type="EMBL" id="RQJO01000015">
    <property type="protein sequence ID" value="RRA99198.1"/>
    <property type="molecule type" value="Genomic_DNA"/>
</dbReference>
<dbReference type="GO" id="GO:0016740">
    <property type="term" value="F:transferase activity"/>
    <property type="evidence" value="ECO:0007669"/>
    <property type="project" value="UniProtKB-KW"/>
</dbReference>
<reference evidence="2 3" key="1">
    <citation type="submission" date="2018-11" db="EMBL/GenBank/DDBJ databases">
        <authorList>
            <person name="Zhou Z."/>
            <person name="Wang G."/>
        </authorList>
    </citation>
    <scope>NUCLEOTIDE SEQUENCE [LARGE SCALE GENOMIC DNA]</scope>
    <source>
        <strain evidence="2 3">KCTC52004</strain>
    </source>
</reference>
<evidence type="ECO:0000259" key="1">
    <source>
        <dbReference type="Pfam" id="PF04443"/>
    </source>
</evidence>
<dbReference type="Gene3D" id="3.40.50.12780">
    <property type="entry name" value="N-terminal domain of ligase-like"/>
    <property type="match status" value="1"/>
</dbReference>
<dbReference type="AlphaFoldDB" id="A0A3P1BDN9"/>
<protein>
    <submittedName>
        <fullName evidence="2">Acyl transferase</fullName>
    </submittedName>
</protein>
<dbReference type="InterPro" id="IPR042099">
    <property type="entry name" value="ANL_N_sf"/>
</dbReference>
<sequence length="371" mass="42085">MSPFPESDLSPSTSRNDLRNQILRLQSANRSTFDSVALDVFRYQANFNPLYRTYLQHRKVEPEKIRTIDQIPFLPIGFFKQHPVLTHSEEMKEPLTDKLLTFESSGTTGAVTSRHYVPDPAWYDTVSQQIFEQVYGPLNRFHILALLPSYLERNNSSLVYMVQRFIEKSDSDSSGFFLRNTDDLTATLQQLAASPEPNRKVLLIGVTFGLLDWAESDTDFSFLKQIPELIIMETGGMKGRRQELLREEVHDLLKNRLGVAAIHSEYGMTELLSQAYSTGAGIFRAPPTLRILLRDVNDPFCIYPFPDQTAASGRRVRLTGGINVIDLANLDSCSFIETQDLGQYEKGTPDAFRVIGRFDNSDIRGCNLMVL</sequence>
<dbReference type="Proteomes" id="UP000271925">
    <property type="component" value="Unassembled WGS sequence"/>
</dbReference>
<gene>
    <name evidence="2" type="ORF">EHT25_29980</name>
</gene>
<comment type="caution">
    <text evidence="2">The sequence shown here is derived from an EMBL/GenBank/DDBJ whole genome shotgun (WGS) entry which is preliminary data.</text>
</comment>
<keyword evidence="3" id="KW-1185">Reference proteome</keyword>
<organism evidence="2 3">
    <name type="scientific">Larkinella rosea</name>
    <dbReference type="NCBI Taxonomy" id="2025312"/>
    <lineage>
        <taxon>Bacteria</taxon>
        <taxon>Pseudomonadati</taxon>
        <taxon>Bacteroidota</taxon>
        <taxon>Cytophagia</taxon>
        <taxon>Cytophagales</taxon>
        <taxon>Spirosomataceae</taxon>
        <taxon>Larkinella</taxon>
    </lineage>
</organism>
<dbReference type="GO" id="GO:0047474">
    <property type="term" value="F:long-chain fatty acid--protein ligase activity"/>
    <property type="evidence" value="ECO:0007669"/>
    <property type="project" value="InterPro"/>
</dbReference>
<proteinExistence type="predicted"/>
<dbReference type="InterPro" id="IPR007534">
    <property type="entry name" value="LuxE"/>
</dbReference>
<dbReference type="OrthoDB" id="182577at2"/>
<accession>A0A3P1BDN9</accession>
<name>A0A3P1BDN9_9BACT</name>
<evidence type="ECO:0000313" key="2">
    <source>
        <dbReference type="EMBL" id="RRA99198.1"/>
    </source>
</evidence>